<dbReference type="Pfam" id="PF12860">
    <property type="entry name" value="PAS_7"/>
    <property type="match status" value="1"/>
</dbReference>
<proteinExistence type="inferred from homology"/>
<evidence type="ECO:0000256" key="6">
    <source>
        <dbReference type="ARBA" id="ARBA00022679"/>
    </source>
</evidence>
<name>A0A317EBG2_9PROT</name>
<sequence>MTKSSGGNATMVQDWAILLMSLIYIGSLFAIAYLGDWRPRRAASSQNLIYALSLAIYCTSWTFYGSVGRAVAAGWDFFLIFVGPILVMIFGQRLLSRMILIARNQNITSIADFIGSRYGKSRAVSAIVAGLAIVGVLPYIALQLKAVSDSFDAVTGLGPSATGGGFDAWRDTALIVAVMMAAFTMLFGIRRAQATEQHRGMMLAIAFESLVKLAAFIAVGLYVTYEVFGGVGGLVQRIAADPGLERFRAPEVTFNWLTMVVLSSLGFLCLPRQFHVAVIEHGPGNHLPMARWLFPLYLVLINLFVVPIAIAGMDAALQGNSPDMLVLVVPMMNDQSLLSTFVFIGGLSAATSMVIVACLALSIMASNEIAMPFLLRWRRLDRLDSGRVVVVTRRVAVVVILTLGYLYERALVSQLPLVSIGLISFAAVAQFAPALLFGLYWRGAHRNGAVAGLAGGGAVWLYGLFLPSMLGGGAATATPFAFLLPDWLAALDPLTQGVFVSLGVNTLLLVGISLASMPQKRDRDQADAYVAPQVDLDAETVQRAGAAMSIDELKGLSARFIGTEQAEQAYAGIERTGVNVAAFTERLLSGVIGAASARVVLASARQGSRLSGRAMRAVLGEASEAIRQNFTLLRTTLDHVSQGIAVFDRERRLVTWNDRFFDMLWLPRDQARVGTSNGELGVVGRLRSLGSALSMPVGGMATVRQVERPDGARMELRFDPMPGGGFSIMVTDVTERYIAEAALKTANESLERRVTERTADLTRVISELHQARTAAEEANLGKTRFLAAASHDLLQPLHAARLFATALADRHPDEPLVAKVDQGLGAVEGLLDALLDISRLDQGVMTPDWKPVALGPLMEAIASTLAPLAAKRGVEIMVMPSSLAVRSDPQLLRRVIQNYLSNAIRYSDPARPRCRVLIGARRQGAHAVIEVWDSGPGIEPEDQATIFGEFVRLGPKVEEQGAKGLGLGLAIVERICRILDHPIGLRSQPGRGSVFTVAAPLTEAPAPRRIERTSLPPVEAGETRLLVLAIDDEAAIREAISALLKGWACDVLTAGSLEAAREVMRGAGRLPDVILVDYHLGGGMNGLSVITALRQQAGRLLAAALITADREPRLRQEAKRHQVEMLPKPVKPAALRAYLDHLRKSLGLAAAG</sequence>
<feature type="transmembrane region" description="Helical" evidence="12">
    <location>
        <begin position="453"/>
        <end position="474"/>
    </location>
</feature>
<feature type="transmembrane region" description="Helical" evidence="12">
    <location>
        <begin position="47"/>
        <end position="64"/>
    </location>
</feature>
<dbReference type="InterPro" id="IPR004358">
    <property type="entry name" value="Sig_transdc_His_kin-like_C"/>
</dbReference>
<evidence type="ECO:0000256" key="2">
    <source>
        <dbReference type="ARBA" id="ARBA00004141"/>
    </source>
</evidence>
<comment type="subcellular location">
    <subcellularLocation>
        <location evidence="2">Membrane</location>
        <topology evidence="2">Multi-pass membrane protein</topology>
    </subcellularLocation>
</comment>
<evidence type="ECO:0000256" key="10">
    <source>
        <dbReference type="ARBA" id="ARBA00023136"/>
    </source>
</evidence>
<dbReference type="InterPro" id="IPR001789">
    <property type="entry name" value="Sig_transdc_resp-reg_receiver"/>
</dbReference>
<keyword evidence="7 12" id="KW-0812">Transmembrane</keyword>
<feature type="transmembrane region" description="Helical" evidence="12">
    <location>
        <begin position="172"/>
        <end position="189"/>
    </location>
</feature>
<dbReference type="FunFam" id="1.10.287.130:FF:000063">
    <property type="entry name" value="Hybrid sensor histidine kinase/response regulator"/>
    <property type="match status" value="1"/>
</dbReference>
<evidence type="ECO:0000256" key="12">
    <source>
        <dbReference type="SAM" id="Phobius"/>
    </source>
</evidence>
<feature type="transmembrane region" description="Helical" evidence="12">
    <location>
        <begin position="123"/>
        <end position="142"/>
    </location>
</feature>
<keyword evidence="10 12" id="KW-0472">Membrane</keyword>
<evidence type="ECO:0000256" key="9">
    <source>
        <dbReference type="ARBA" id="ARBA00022989"/>
    </source>
</evidence>
<dbReference type="PRINTS" id="PR00344">
    <property type="entry name" value="BCTRLSENSOR"/>
</dbReference>
<evidence type="ECO:0000256" key="1">
    <source>
        <dbReference type="ARBA" id="ARBA00000085"/>
    </source>
</evidence>
<dbReference type="GO" id="GO:0009927">
    <property type="term" value="F:histidine phosphotransfer kinase activity"/>
    <property type="evidence" value="ECO:0007669"/>
    <property type="project" value="TreeGrafter"/>
</dbReference>
<dbReference type="EC" id="2.7.13.3" evidence="4"/>
<organism evidence="15 16">
    <name type="scientific">Zavarzinia compransoris</name>
    <dbReference type="NCBI Taxonomy" id="1264899"/>
    <lineage>
        <taxon>Bacteria</taxon>
        <taxon>Pseudomonadati</taxon>
        <taxon>Pseudomonadota</taxon>
        <taxon>Alphaproteobacteria</taxon>
        <taxon>Rhodospirillales</taxon>
        <taxon>Zavarziniaceae</taxon>
        <taxon>Zavarzinia</taxon>
    </lineage>
</organism>
<dbReference type="SUPFAM" id="SSF52172">
    <property type="entry name" value="CheY-like"/>
    <property type="match status" value="1"/>
</dbReference>
<dbReference type="InterPro" id="IPR035965">
    <property type="entry name" value="PAS-like_dom_sf"/>
</dbReference>
<dbReference type="PROSITE" id="PS50109">
    <property type="entry name" value="HIS_KIN"/>
    <property type="match status" value="1"/>
</dbReference>
<comment type="catalytic activity">
    <reaction evidence="1">
        <text>ATP + protein L-histidine = ADP + protein N-phospho-L-histidine.</text>
        <dbReference type="EC" id="2.7.13.3"/>
    </reaction>
</comment>
<gene>
    <name evidence="15" type="ORF">DKG75_02710</name>
</gene>
<dbReference type="GO" id="GO:0000155">
    <property type="term" value="F:phosphorelay sensor kinase activity"/>
    <property type="evidence" value="ECO:0007669"/>
    <property type="project" value="InterPro"/>
</dbReference>
<evidence type="ECO:0000256" key="7">
    <source>
        <dbReference type="ARBA" id="ARBA00022692"/>
    </source>
</evidence>
<dbReference type="SUPFAM" id="SSF55874">
    <property type="entry name" value="ATPase domain of HSP90 chaperone/DNA topoisomerase II/histidine kinase"/>
    <property type="match status" value="1"/>
</dbReference>
<dbReference type="AlphaFoldDB" id="A0A317EBG2"/>
<feature type="transmembrane region" description="Helical" evidence="12">
    <location>
        <begin position="253"/>
        <end position="271"/>
    </location>
</feature>
<dbReference type="CDD" id="cd00156">
    <property type="entry name" value="REC"/>
    <property type="match status" value="1"/>
</dbReference>
<dbReference type="PANTHER" id="PTHR43047:SF9">
    <property type="entry name" value="HISTIDINE KINASE"/>
    <property type="match status" value="1"/>
</dbReference>
<keyword evidence="9 12" id="KW-1133">Transmembrane helix</keyword>
<dbReference type="Gene3D" id="3.40.50.2300">
    <property type="match status" value="1"/>
</dbReference>
<dbReference type="Gene3D" id="3.30.450.20">
    <property type="entry name" value="PAS domain"/>
    <property type="match status" value="1"/>
</dbReference>
<feature type="domain" description="Response regulatory" evidence="14">
    <location>
        <begin position="1026"/>
        <end position="1143"/>
    </location>
</feature>
<feature type="transmembrane region" description="Helical" evidence="12">
    <location>
        <begin position="419"/>
        <end position="441"/>
    </location>
</feature>
<dbReference type="Pfam" id="PF02518">
    <property type="entry name" value="HATPase_c"/>
    <property type="match status" value="1"/>
</dbReference>
<dbReference type="Proteomes" id="UP000246077">
    <property type="component" value="Unassembled WGS sequence"/>
</dbReference>
<feature type="domain" description="Histidine kinase" evidence="13">
    <location>
        <begin position="788"/>
        <end position="1003"/>
    </location>
</feature>
<dbReference type="SMART" id="SM00388">
    <property type="entry name" value="HisKA"/>
    <property type="match status" value="1"/>
</dbReference>
<feature type="transmembrane region" description="Helical" evidence="12">
    <location>
        <begin position="70"/>
        <end position="90"/>
    </location>
</feature>
<keyword evidence="16" id="KW-1185">Reference proteome</keyword>
<dbReference type="InterPro" id="IPR036890">
    <property type="entry name" value="HATPase_C_sf"/>
</dbReference>
<dbReference type="InterPro" id="IPR005467">
    <property type="entry name" value="His_kinase_dom"/>
</dbReference>
<evidence type="ECO:0000256" key="5">
    <source>
        <dbReference type="ARBA" id="ARBA00022553"/>
    </source>
</evidence>
<evidence type="ECO:0000313" key="16">
    <source>
        <dbReference type="Proteomes" id="UP000246077"/>
    </source>
</evidence>
<dbReference type="GO" id="GO:0005886">
    <property type="term" value="C:plasma membrane"/>
    <property type="evidence" value="ECO:0007669"/>
    <property type="project" value="TreeGrafter"/>
</dbReference>
<dbReference type="EMBL" id="QGLF01000001">
    <property type="protein sequence ID" value="PWR23500.1"/>
    <property type="molecule type" value="Genomic_DNA"/>
</dbReference>
<dbReference type="Pfam" id="PF00512">
    <property type="entry name" value="HisKA"/>
    <property type="match status" value="1"/>
</dbReference>
<keyword evidence="6" id="KW-0808">Transferase</keyword>
<dbReference type="InterPro" id="IPR038377">
    <property type="entry name" value="Na/Glc_symporter_sf"/>
</dbReference>
<dbReference type="SMART" id="SM00387">
    <property type="entry name" value="HATPase_c"/>
    <property type="match status" value="1"/>
</dbReference>
<dbReference type="InterPro" id="IPR036097">
    <property type="entry name" value="HisK_dim/P_sf"/>
</dbReference>
<dbReference type="InterPro" id="IPR001734">
    <property type="entry name" value="Na/solute_symporter"/>
</dbReference>
<dbReference type="Pfam" id="PF00072">
    <property type="entry name" value="Response_reg"/>
    <property type="match status" value="1"/>
</dbReference>
<evidence type="ECO:0000259" key="13">
    <source>
        <dbReference type="PROSITE" id="PS50109"/>
    </source>
</evidence>
<evidence type="ECO:0000259" key="14">
    <source>
        <dbReference type="PROSITE" id="PS50110"/>
    </source>
</evidence>
<dbReference type="CDD" id="cd10322">
    <property type="entry name" value="SLC5sbd"/>
    <property type="match status" value="1"/>
</dbReference>
<evidence type="ECO:0000313" key="15">
    <source>
        <dbReference type="EMBL" id="PWR23500.1"/>
    </source>
</evidence>
<protein>
    <recommendedName>
        <fullName evidence="4">histidine kinase</fullName>
        <ecNumber evidence="4">2.7.13.3</ecNumber>
    </recommendedName>
</protein>
<dbReference type="Gene3D" id="1.20.1730.10">
    <property type="entry name" value="Sodium/glucose cotransporter"/>
    <property type="match status" value="1"/>
</dbReference>
<keyword evidence="8 15" id="KW-0418">Kinase</keyword>
<feature type="transmembrane region" description="Helical" evidence="12">
    <location>
        <begin position="292"/>
        <end position="317"/>
    </location>
</feature>
<dbReference type="OrthoDB" id="9764438at2"/>
<dbReference type="PROSITE" id="PS50110">
    <property type="entry name" value="RESPONSE_REGULATORY"/>
    <property type="match status" value="1"/>
</dbReference>
<dbReference type="CDD" id="cd00082">
    <property type="entry name" value="HisKA"/>
    <property type="match status" value="1"/>
</dbReference>
<dbReference type="PANTHER" id="PTHR43047">
    <property type="entry name" value="TWO-COMPONENT HISTIDINE PROTEIN KINASE"/>
    <property type="match status" value="1"/>
</dbReference>
<dbReference type="Gene3D" id="1.10.287.130">
    <property type="match status" value="1"/>
</dbReference>
<comment type="similarity">
    <text evidence="3">Belongs to the sodium:solute symporter (SSF) (TC 2.A.21) family.</text>
</comment>
<dbReference type="Gene3D" id="3.30.565.10">
    <property type="entry name" value="Histidine kinase-like ATPase, C-terminal domain"/>
    <property type="match status" value="1"/>
</dbReference>
<feature type="modified residue" description="4-aspartylphosphate" evidence="11">
    <location>
        <position position="1077"/>
    </location>
</feature>
<evidence type="ECO:0000256" key="3">
    <source>
        <dbReference type="ARBA" id="ARBA00006434"/>
    </source>
</evidence>
<keyword evidence="5 11" id="KW-0597">Phosphoprotein</keyword>
<dbReference type="SUPFAM" id="SSF55785">
    <property type="entry name" value="PYP-like sensor domain (PAS domain)"/>
    <property type="match status" value="1"/>
</dbReference>
<feature type="transmembrane region" description="Helical" evidence="12">
    <location>
        <begin position="386"/>
        <end position="407"/>
    </location>
</feature>
<dbReference type="FunFam" id="3.30.565.10:FF:000049">
    <property type="entry name" value="Two-component sensor histidine kinase"/>
    <property type="match status" value="1"/>
</dbReference>
<comment type="caution">
    <text evidence="15">The sequence shown here is derived from an EMBL/GenBank/DDBJ whole genome shotgun (WGS) entry which is preliminary data.</text>
</comment>
<accession>A0A317EBG2</accession>
<feature type="transmembrane region" description="Helical" evidence="12">
    <location>
        <begin position="201"/>
        <end position="225"/>
    </location>
</feature>
<evidence type="ECO:0000256" key="4">
    <source>
        <dbReference type="ARBA" id="ARBA00012438"/>
    </source>
</evidence>
<feature type="transmembrane region" description="Helical" evidence="12">
    <location>
        <begin position="15"/>
        <end position="35"/>
    </location>
</feature>
<dbReference type="SMART" id="SM00448">
    <property type="entry name" value="REC"/>
    <property type="match status" value="1"/>
</dbReference>
<dbReference type="InterPro" id="IPR011006">
    <property type="entry name" value="CheY-like_superfamily"/>
</dbReference>
<dbReference type="PROSITE" id="PS50283">
    <property type="entry name" value="NA_SOLUT_SYMP_3"/>
    <property type="match status" value="1"/>
</dbReference>
<feature type="transmembrane region" description="Helical" evidence="12">
    <location>
        <begin position="337"/>
        <end position="365"/>
    </location>
</feature>
<dbReference type="GO" id="GO:0022857">
    <property type="term" value="F:transmembrane transporter activity"/>
    <property type="evidence" value="ECO:0007669"/>
    <property type="project" value="InterPro"/>
</dbReference>
<reference evidence="16" key="1">
    <citation type="submission" date="2018-05" db="EMBL/GenBank/DDBJ databases">
        <title>Zavarzinia sp. HR-AS.</title>
        <authorList>
            <person name="Lee Y."/>
            <person name="Jeon C.O."/>
        </authorList>
    </citation>
    <scope>NUCLEOTIDE SEQUENCE [LARGE SCALE GENOMIC DNA]</scope>
    <source>
        <strain evidence="16">DSM 1231</strain>
    </source>
</reference>
<dbReference type="InterPro" id="IPR003594">
    <property type="entry name" value="HATPase_dom"/>
</dbReference>
<dbReference type="InterPro" id="IPR003661">
    <property type="entry name" value="HisK_dim/P_dom"/>
</dbReference>
<dbReference type="SUPFAM" id="SSF47384">
    <property type="entry name" value="Homodimeric domain of signal transducing histidine kinase"/>
    <property type="match status" value="1"/>
</dbReference>
<evidence type="ECO:0000256" key="11">
    <source>
        <dbReference type="PROSITE-ProRule" id="PRU00169"/>
    </source>
</evidence>
<evidence type="ECO:0000256" key="8">
    <source>
        <dbReference type="ARBA" id="ARBA00022777"/>
    </source>
</evidence>